<evidence type="ECO:0000313" key="3">
    <source>
        <dbReference type="RefSeq" id="XP_014671088.1"/>
    </source>
</evidence>
<sequence>MAASMSNHENSVVENELSVFISLHRPQLESAGIPQIYWSTLMLKLKNEVLDAGSAFSLLEVQDEEGTHIHWKVVVTIDEGINVGDHQHIYLVDHAWTYTVRDARQHLQQIPGLLERMAALFDIDADSLTHDELVEITLNEMWRYNQTYRLGNIDASAEEKLPVWYILDEFGSRIMHSSDPSFRAVPFFNIPSQMSFTVIWPMKDLNHGDEVTRSYVENESDDQIRAVRMLPWEPSDFTYIDSKQLEPPESFFAASRENETLPCEDRLDKFSAVPPSDSKYKVFSNYSYVNDFLNHPRFEIVHNKDEADILWVREHFKDYKTFSEESPTKFINQFPYESVLTIKDLLAIVCRRVARACEAGTDTDMLETRPAWLPTTYNLVTELPQFISYFQQREAKGLDNHWICKPWNLARGLDMYITNNINCLVRLPDTGPKIACKYIEDPVLFVREDVGPVKFDMRFIVLLSCVRPMKVCIYQHFWLRFANKAFSLDALDDYEKHFTVMNYRDDGDWKQMYCDEFASQFEQQYPIQQWSNVMADILSVIKSAIECAMMAAPPAGIAHSPQSRAMYGVDMMLAWKKNARGDKYIQPMLCEFNYTPDCARACTYYSNFFNDVFSTLFLDDITGRPVIQL</sequence>
<protein>
    <submittedName>
        <fullName evidence="3">Tubulin--tyrosine ligase-like protein 12 isoform X1</fullName>
    </submittedName>
</protein>
<organism evidence="2 3">
    <name type="scientific">Priapulus caudatus</name>
    <name type="common">Priapulid worm</name>
    <dbReference type="NCBI Taxonomy" id="37621"/>
    <lineage>
        <taxon>Eukaryota</taxon>
        <taxon>Metazoa</taxon>
        <taxon>Ecdysozoa</taxon>
        <taxon>Scalidophora</taxon>
        <taxon>Priapulida</taxon>
        <taxon>Priapulimorpha</taxon>
        <taxon>Priapulimorphida</taxon>
        <taxon>Priapulidae</taxon>
        <taxon>Priapulus</taxon>
    </lineage>
</organism>
<proteinExistence type="predicted"/>
<keyword evidence="2" id="KW-1185">Reference proteome</keyword>
<reference evidence="3" key="1">
    <citation type="submission" date="2025-08" db="UniProtKB">
        <authorList>
            <consortium name="RefSeq"/>
        </authorList>
    </citation>
    <scope>IDENTIFICATION</scope>
</reference>
<dbReference type="Gene3D" id="3.30.470.20">
    <property type="entry name" value="ATP-grasp fold, B domain"/>
    <property type="match status" value="1"/>
</dbReference>
<dbReference type="Pfam" id="PF03133">
    <property type="entry name" value="TTL"/>
    <property type="match status" value="1"/>
</dbReference>
<dbReference type="InterPro" id="IPR027749">
    <property type="entry name" value="TTLL12"/>
</dbReference>
<evidence type="ECO:0000313" key="2">
    <source>
        <dbReference type="Proteomes" id="UP000695022"/>
    </source>
</evidence>
<dbReference type="InterPro" id="IPR004344">
    <property type="entry name" value="TTL/TTLL_fam"/>
</dbReference>
<dbReference type="GeneID" id="106811880"/>
<name>A0ABM1EFW7_PRICU</name>
<evidence type="ECO:0000259" key="1">
    <source>
        <dbReference type="Pfam" id="PF25556"/>
    </source>
</evidence>
<dbReference type="PANTHER" id="PTHR46088:SF1">
    <property type="entry name" value="TUBULIN--TYROSINE LIGASE-LIKE PROTEIN 12"/>
    <property type="match status" value="1"/>
</dbReference>
<dbReference type="Pfam" id="PF25556">
    <property type="entry name" value="SET_TTL"/>
    <property type="match status" value="1"/>
</dbReference>
<dbReference type="PANTHER" id="PTHR46088">
    <property type="entry name" value="TUBULIN--TYROSINE LIGASE-LIKE PROTEIN 12"/>
    <property type="match status" value="1"/>
</dbReference>
<gene>
    <name evidence="3" type="primary">LOC106811880</name>
</gene>
<feature type="domain" description="Tubulin--tyrosine ligase-like protein 12 SET-like" evidence="1">
    <location>
        <begin position="65"/>
        <end position="236"/>
    </location>
</feature>
<accession>A0ABM1EFW7</accession>
<dbReference type="Proteomes" id="UP000695022">
    <property type="component" value="Unplaced"/>
</dbReference>
<dbReference type="RefSeq" id="XP_014671088.1">
    <property type="nucleotide sequence ID" value="XM_014815602.1"/>
</dbReference>
<dbReference type="PROSITE" id="PS51221">
    <property type="entry name" value="TTL"/>
    <property type="match status" value="1"/>
</dbReference>
<dbReference type="InterPro" id="IPR057954">
    <property type="entry name" value="SET_TTL12"/>
</dbReference>